<reference evidence="2 3" key="1">
    <citation type="journal article" date="2016" name="Nat. Commun.">
        <title>Thousands of microbial genomes shed light on interconnected biogeochemical processes in an aquifer system.</title>
        <authorList>
            <person name="Anantharaman K."/>
            <person name="Brown C.T."/>
            <person name="Hug L.A."/>
            <person name="Sharon I."/>
            <person name="Castelle C.J."/>
            <person name="Probst A.J."/>
            <person name="Thomas B.C."/>
            <person name="Singh A."/>
            <person name="Wilkins M.J."/>
            <person name="Karaoz U."/>
            <person name="Brodie E.L."/>
            <person name="Williams K.H."/>
            <person name="Hubbard S.S."/>
            <person name="Banfield J.F."/>
        </authorList>
    </citation>
    <scope>NUCLEOTIDE SEQUENCE [LARGE SCALE GENOMIC DNA]</scope>
</reference>
<evidence type="ECO:0000256" key="1">
    <source>
        <dbReference type="SAM" id="MobiDB-lite"/>
    </source>
</evidence>
<evidence type="ECO:0000313" key="2">
    <source>
        <dbReference type="EMBL" id="OGN01297.1"/>
    </source>
</evidence>
<name>A0A1F8EKD0_9BACT</name>
<comment type="caution">
    <text evidence="2">The sequence shown here is derived from an EMBL/GenBank/DDBJ whole genome shotgun (WGS) entry which is preliminary data.</text>
</comment>
<dbReference type="EMBL" id="MGJD01000007">
    <property type="protein sequence ID" value="OGN01297.1"/>
    <property type="molecule type" value="Genomic_DNA"/>
</dbReference>
<sequence length="80" mass="9314">MTKSYENPPEGPNEGKNRFYDKNNLDDEIAGLEFAINRTKHRIENDLDRPAGVLEEHLKSLEAELRLAKTKKEWQYKKAA</sequence>
<evidence type="ECO:0000313" key="3">
    <source>
        <dbReference type="Proteomes" id="UP000177117"/>
    </source>
</evidence>
<feature type="region of interest" description="Disordered" evidence="1">
    <location>
        <begin position="1"/>
        <end position="21"/>
    </location>
</feature>
<proteinExistence type="predicted"/>
<dbReference type="Proteomes" id="UP000177117">
    <property type="component" value="Unassembled WGS sequence"/>
</dbReference>
<gene>
    <name evidence="2" type="ORF">A2650_04705</name>
</gene>
<dbReference type="AlphaFoldDB" id="A0A1F8EKD0"/>
<accession>A0A1F8EKD0</accession>
<protein>
    <submittedName>
        <fullName evidence="2">Uncharacterized protein</fullName>
    </submittedName>
</protein>
<organism evidence="2 3">
    <name type="scientific">Candidatus Yanofskybacteria bacterium RIFCSPHIGHO2_01_FULL_41_53</name>
    <dbReference type="NCBI Taxonomy" id="1802663"/>
    <lineage>
        <taxon>Bacteria</taxon>
        <taxon>Candidatus Yanofskyibacteriota</taxon>
    </lineage>
</organism>